<feature type="chain" id="PRO_5047442626" description="DUF4136 domain-containing protein" evidence="1">
    <location>
        <begin position="23"/>
        <end position="214"/>
    </location>
</feature>
<feature type="signal peptide" evidence="1">
    <location>
        <begin position="1"/>
        <end position="22"/>
    </location>
</feature>
<reference evidence="3" key="1">
    <citation type="journal article" date="2019" name="Int. J. Syst. Evol. Microbiol.">
        <title>The Global Catalogue of Microorganisms (GCM) 10K type strain sequencing project: providing services to taxonomists for standard genome sequencing and annotation.</title>
        <authorList>
            <consortium name="The Broad Institute Genomics Platform"/>
            <consortium name="The Broad Institute Genome Sequencing Center for Infectious Disease"/>
            <person name="Wu L."/>
            <person name="Ma J."/>
        </authorList>
    </citation>
    <scope>NUCLEOTIDE SEQUENCE [LARGE SCALE GENOMIC DNA]</scope>
    <source>
        <strain evidence="3">CGMCC 1.12479</strain>
    </source>
</reference>
<evidence type="ECO:0000313" key="2">
    <source>
        <dbReference type="EMBL" id="GGC36155.1"/>
    </source>
</evidence>
<proteinExistence type="predicted"/>
<organism evidence="2 3">
    <name type="scientific">Belliella aquatica</name>
    <dbReference type="NCBI Taxonomy" id="1323734"/>
    <lineage>
        <taxon>Bacteria</taxon>
        <taxon>Pseudomonadati</taxon>
        <taxon>Bacteroidota</taxon>
        <taxon>Cytophagia</taxon>
        <taxon>Cytophagales</taxon>
        <taxon>Cyclobacteriaceae</taxon>
        <taxon>Belliella</taxon>
    </lineage>
</organism>
<evidence type="ECO:0000313" key="3">
    <source>
        <dbReference type="Proteomes" id="UP000635885"/>
    </source>
</evidence>
<keyword evidence="3" id="KW-1185">Reference proteome</keyword>
<dbReference type="EMBL" id="BMFD01000004">
    <property type="protein sequence ID" value="GGC36155.1"/>
    <property type="molecule type" value="Genomic_DNA"/>
</dbReference>
<name>A0ABQ1M7C6_9BACT</name>
<protein>
    <recommendedName>
        <fullName evidence="4">DUF4136 domain-containing protein</fullName>
    </recommendedName>
</protein>
<accession>A0ABQ1M7C6</accession>
<gene>
    <name evidence="2" type="ORF">GCM10010993_13780</name>
</gene>
<evidence type="ECO:0000256" key="1">
    <source>
        <dbReference type="SAM" id="SignalP"/>
    </source>
</evidence>
<dbReference type="PROSITE" id="PS51257">
    <property type="entry name" value="PROKAR_LIPOPROTEIN"/>
    <property type="match status" value="1"/>
</dbReference>
<dbReference type="Proteomes" id="UP000635885">
    <property type="component" value="Unassembled WGS sequence"/>
</dbReference>
<dbReference type="RefSeq" id="WP_188441097.1">
    <property type="nucleotide sequence ID" value="NZ_BMFD01000004.1"/>
</dbReference>
<sequence length="214" mass="24159">MKNSILLSLITLIILSSSCAPSTQITASWKSDEAKVDFKSVYIAALTEDLQIRQNIENEFASRLQNRDVATIKSIENLSPDFFSSGEPSKEDILEAIQSTKSETILTITLIDIEEEERFIQGGQMGPMFAPIGRFGYYGDFGGYFNHWHGAGWNQGYYSTDKKYFLETNLYDSSTLKLLYSAQSKALNPGDMEAFAKEYVDALKQELRKENLIK</sequence>
<keyword evidence="1" id="KW-0732">Signal</keyword>
<evidence type="ECO:0008006" key="4">
    <source>
        <dbReference type="Google" id="ProtNLM"/>
    </source>
</evidence>
<comment type="caution">
    <text evidence="2">The sequence shown here is derived from an EMBL/GenBank/DDBJ whole genome shotgun (WGS) entry which is preliminary data.</text>
</comment>